<comment type="caution">
    <text evidence="1">The sequence shown here is derived from an EMBL/GenBank/DDBJ whole genome shotgun (WGS) entry which is preliminary data.</text>
</comment>
<evidence type="ECO:0000313" key="2">
    <source>
        <dbReference type="Proteomes" id="UP000790709"/>
    </source>
</evidence>
<gene>
    <name evidence="1" type="ORF">BV22DRAFT_1123012</name>
</gene>
<dbReference type="EMBL" id="MU266607">
    <property type="protein sequence ID" value="KAH7920062.1"/>
    <property type="molecule type" value="Genomic_DNA"/>
</dbReference>
<sequence>MQSPYDQHSASNTALHMSSAANDSNSVLIHALPNDPNQHTEGADERGLSLNATAFGWPISPPHYPPSPPNHHATSASYIPRVGGFVHPSYTGGVPAVDFGHAAMENTSAGPEAVPICSSNVAGDSQSNVSVTSDAARGPDHQHHLSLPDVVNGQRTDFVTEPADPTELSAPIPHRSTSRSSSRLGPRYHPYAHHSARPPLKSSIRGHHSTTGTSLSPFGFLPPPEVPQSRSQIQHSTSSHSPLPPHERANSSRHERSNEAEPRTSSTGLKNHSAYSCKWDLDGETACNRHFASDRSSISRHLQEFHGVISDEVGTPCRCRWPGCSQELQWDSIPRHVQMHIGMRWACNHAAYGAETWLFGGESA</sequence>
<evidence type="ECO:0000313" key="1">
    <source>
        <dbReference type="EMBL" id="KAH7920062.1"/>
    </source>
</evidence>
<keyword evidence="2" id="KW-1185">Reference proteome</keyword>
<dbReference type="Proteomes" id="UP000790709">
    <property type="component" value="Unassembled WGS sequence"/>
</dbReference>
<protein>
    <submittedName>
        <fullName evidence="1">Uncharacterized protein</fullName>
    </submittedName>
</protein>
<proteinExistence type="predicted"/>
<name>A0ACB8B319_9AGAM</name>
<reference evidence="1" key="1">
    <citation type="journal article" date="2021" name="New Phytol.">
        <title>Evolutionary innovations through gain and loss of genes in the ectomycorrhizal Boletales.</title>
        <authorList>
            <person name="Wu G."/>
            <person name="Miyauchi S."/>
            <person name="Morin E."/>
            <person name="Kuo A."/>
            <person name="Drula E."/>
            <person name="Varga T."/>
            <person name="Kohler A."/>
            <person name="Feng B."/>
            <person name="Cao Y."/>
            <person name="Lipzen A."/>
            <person name="Daum C."/>
            <person name="Hundley H."/>
            <person name="Pangilinan J."/>
            <person name="Johnson J."/>
            <person name="Barry K."/>
            <person name="LaButti K."/>
            <person name="Ng V."/>
            <person name="Ahrendt S."/>
            <person name="Min B."/>
            <person name="Choi I.G."/>
            <person name="Park H."/>
            <person name="Plett J.M."/>
            <person name="Magnuson J."/>
            <person name="Spatafora J.W."/>
            <person name="Nagy L.G."/>
            <person name="Henrissat B."/>
            <person name="Grigoriev I.V."/>
            <person name="Yang Z.L."/>
            <person name="Xu J."/>
            <person name="Martin F.M."/>
        </authorList>
    </citation>
    <scope>NUCLEOTIDE SEQUENCE</scope>
    <source>
        <strain evidence="1">KUC20120723A-06</strain>
    </source>
</reference>
<accession>A0ACB8B319</accession>
<organism evidence="1 2">
    <name type="scientific">Leucogyrophana mollusca</name>
    <dbReference type="NCBI Taxonomy" id="85980"/>
    <lineage>
        <taxon>Eukaryota</taxon>
        <taxon>Fungi</taxon>
        <taxon>Dikarya</taxon>
        <taxon>Basidiomycota</taxon>
        <taxon>Agaricomycotina</taxon>
        <taxon>Agaricomycetes</taxon>
        <taxon>Agaricomycetidae</taxon>
        <taxon>Boletales</taxon>
        <taxon>Boletales incertae sedis</taxon>
        <taxon>Leucogyrophana</taxon>
    </lineage>
</organism>